<evidence type="ECO:0000313" key="1">
    <source>
        <dbReference type="EMBL" id="CAB0040327.1"/>
    </source>
</evidence>
<evidence type="ECO:0000313" key="2">
    <source>
        <dbReference type="Proteomes" id="UP000479190"/>
    </source>
</evidence>
<organism evidence="1 2">
    <name type="scientific">Trichogramma brassicae</name>
    <dbReference type="NCBI Taxonomy" id="86971"/>
    <lineage>
        <taxon>Eukaryota</taxon>
        <taxon>Metazoa</taxon>
        <taxon>Ecdysozoa</taxon>
        <taxon>Arthropoda</taxon>
        <taxon>Hexapoda</taxon>
        <taxon>Insecta</taxon>
        <taxon>Pterygota</taxon>
        <taxon>Neoptera</taxon>
        <taxon>Endopterygota</taxon>
        <taxon>Hymenoptera</taxon>
        <taxon>Apocrita</taxon>
        <taxon>Proctotrupomorpha</taxon>
        <taxon>Chalcidoidea</taxon>
        <taxon>Trichogrammatidae</taxon>
        <taxon>Trichogramma</taxon>
    </lineage>
</organism>
<keyword evidence="2" id="KW-1185">Reference proteome</keyword>
<gene>
    <name evidence="1" type="ORF">TBRA_LOCUS12050</name>
</gene>
<name>A0A6H5ITV5_9HYME</name>
<sequence length="229" mass="26050">MATRTIAIVSTGRPATRRYRRASSPVVLTLQRIRQDRLLIYDKKLDERPGGKFRCNQLSHAHINLYTSDKSIIRSIDCASILKPCSIVIIHYHRRAPNSSSLYGVAKPATAATATQQQLVNETRVEVGFVASARGGVLYTKNIYIYHYMYRMQSERREDEARRVGDSRRIVAAAVAARRVCVSVPRRAFVYHWSTHTHTYTYMGKVHFYLLLDCVATCSLLPPPLPQLL</sequence>
<accession>A0A6H5ITV5</accession>
<dbReference type="EMBL" id="CADCXV010001016">
    <property type="protein sequence ID" value="CAB0040327.1"/>
    <property type="molecule type" value="Genomic_DNA"/>
</dbReference>
<dbReference type="Proteomes" id="UP000479190">
    <property type="component" value="Unassembled WGS sequence"/>
</dbReference>
<reference evidence="1 2" key="1">
    <citation type="submission" date="2020-02" db="EMBL/GenBank/DDBJ databases">
        <authorList>
            <person name="Ferguson B K."/>
        </authorList>
    </citation>
    <scope>NUCLEOTIDE SEQUENCE [LARGE SCALE GENOMIC DNA]</scope>
</reference>
<dbReference type="AlphaFoldDB" id="A0A6H5ITV5"/>
<protein>
    <submittedName>
        <fullName evidence="1">Uncharacterized protein</fullName>
    </submittedName>
</protein>
<proteinExistence type="predicted"/>